<reference evidence="1 2" key="1">
    <citation type="submission" date="2019-09" db="EMBL/GenBank/DDBJ databases">
        <title>Isolation and identification of active actinomycetes.</title>
        <authorList>
            <person name="Yu Z."/>
            <person name="Han C."/>
            <person name="Yu B."/>
        </authorList>
    </citation>
    <scope>NUCLEOTIDE SEQUENCE [LARGE SCALE GENOMIC DNA]</scope>
    <source>
        <strain evidence="1 2">NEAU-H2</strain>
    </source>
</reference>
<evidence type="ECO:0000313" key="1">
    <source>
        <dbReference type="EMBL" id="KAB1984170.1"/>
    </source>
</evidence>
<dbReference type="Proteomes" id="UP000442990">
    <property type="component" value="Unassembled WGS sequence"/>
</dbReference>
<accession>A0A7J5DBC6</accession>
<comment type="caution">
    <text evidence="1">The sequence shown here is derived from an EMBL/GenBank/DDBJ whole genome shotgun (WGS) entry which is preliminary data.</text>
</comment>
<keyword evidence="2" id="KW-1185">Reference proteome</keyword>
<evidence type="ECO:0000313" key="2">
    <source>
        <dbReference type="Proteomes" id="UP000442990"/>
    </source>
</evidence>
<organism evidence="1 2">
    <name type="scientific">Streptomyces triticiradicis</name>
    <dbReference type="NCBI Taxonomy" id="2651189"/>
    <lineage>
        <taxon>Bacteria</taxon>
        <taxon>Bacillati</taxon>
        <taxon>Actinomycetota</taxon>
        <taxon>Actinomycetes</taxon>
        <taxon>Kitasatosporales</taxon>
        <taxon>Streptomycetaceae</taxon>
        <taxon>Streptomyces</taxon>
    </lineage>
</organism>
<dbReference type="AlphaFoldDB" id="A0A7J5DBC6"/>
<protein>
    <submittedName>
        <fullName evidence="1">Uncharacterized protein</fullName>
    </submittedName>
</protein>
<name>A0A7J5DBC6_9ACTN</name>
<dbReference type="EMBL" id="WBKG01000028">
    <property type="protein sequence ID" value="KAB1984170.1"/>
    <property type="molecule type" value="Genomic_DNA"/>
</dbReference>
<dbReference type="RefSeq" id="WP_151472344.1">
    <property type="nucleotide sequence ID" value="NZ_WBKG01000028.1"/>
</dbReference>
<proteinExistence type="predicted"/>
<sequence>MPEEEENPIKTGFEIAEGLFEVAKTVVELKEAFEVGGLAGVSGGALGLGITAIVLSVKLETFPEDLLDRDVLAGRLSGTCAQMGGNELFLPICRVDQHSQQGDDVFDAGFWHGSLHVDDFESARIEAADHLSSEPDAAGRVGVVRVQAATPLIGEFILVE</sequence>
<gene>
    <name evidence="1" type="ORF">F8144_28350</name>
</gene>